<feature type="non-terminal residue" evidence="4">
    <location>
        <position position="113"/>
    </location>
</feature>
<dbReference type="PANTHER" id="PTHR45710">
    <property type="entry name" value="C-TYPE LECTIN DOMAIN-CONTAINING PROTEIN 180"/>
    <property type="match status" value="1"/>
</dbReference>
<evidence type="ECO:0000256" key="1">
    <source>
        <dbReference type="ARBA" id="ARBA00004401"/>
    </source>
</evidence>
<dbReference type="InterPro" id="IPR016186">
    <property type="entry name" value="C-type_lectin-like/link_sf"/>
</dbReference>
<protein>
    <submittedName>
        <fullName evidence="4">CLC2L protein</fullName>
    </submittedName>
</protein>
<dbReference type="Proteomes" id="UP000575029">
    <property type="component" value="Unassembled WGS sequence"/>
</dbReference>
<evidence type="ECO:0000256" key="2">
    <source>
        <dbReference type="ARBA" id="ARBA00022734"/>
    </source>
</evidence>
<keyword evidence="2" id="KW-0430">Lectin</keyword>
<gene>
    <name evidence="4" type="primary">Clec2l</name>
    <name evidence="4" type="ORF">GRAPIC_R11803</name>
</gene>
<sequence>CPDDWLVYNRTCYFFSRDYRTWDQAQARCSELGVSLAVPKDEEMEFFFCISKKDNYWLGLQRQNERLQWVDGSNFNSSIEGEGDCVFLGNGGFWRGKCSNLRPYICSRPLTRL</sequence>
<dbReference type="EMBL" id="VZRM01008566">
    <property type="protein sequence ID" value="NWV43500.1"/>
    <property type="molecule type" value="Genomic_DNA"/>
</dbReference>
<name>A0A7K6EWL3_9PASS</name>
<dbReference type="InterPro" id="IPR016187">
    <property type="entry name" value="CTDL_fold"/>
</dbReference>
<reference evidence="4 5" key="1">
    <citation type="submission" date="2019-09" db="EMBL/GenBank/DDBJ databases">
        <title>Bird 10,000 Genomes (B10K) Project - Family phase.</title>
        <authorList>
            <person name="Zhang G."/>
        </authorList>
    </citation>
    <scope>NUCLEOTIDE SEQUENCE [LARGE SCALE GENOMIC DNA]</scope>
    <source>
        <strain evidence="4">B10K-DU-029-50</strain>
        <tissue evidence="4">Heart</tissue>
    </source>
</reference>
<feature type="non-terminal residue" evidence="4">
    <location>
        <position position="1"/>
    </location>
</feature>
<evidence type="ECO:0000313" key="5">
    <source>
        <dbReference type="Proteomes" id="UP000575029"/>
    </source>
</evidence>
<dbReference type="SMART" id="SM00034">
    <property type="entry name" value="CLECT"/>
    <property type="match status" value="1"/>
</dbReference>
<dbReference type="CDD" id="cd03593">
    <property type="entry name" value="CLECT_NK_receptors_like"/>
    <property type="match status" value="1"/>
</dbReference>
<evidence type="ECO:0000259" key="3">
    <source>
        <dbReference type="PROSITE" id="PS50041"/>
    </source>
</evidence>
<dbReference type="GO" id="GO:0005886">
    <property type="term" value="C:plasma membrane"/>
    <property type="evidence" value="ECO:0007669"/>
    <property type="project" value="UniProtKB-SubCell"/>
</dbReference>
<organism evidence="4 5">
    <name type="scientific">Grantiella picta</name>
    <dbReference type="NCBI Taxonomy" id="266360"/>
    <lineage>
        <taxon>Eukaryota</taxon>
        <taxon>Metazoa</taxon>
        <taxon>Chordata</taxon>
        <taxon>Craniata</taxon>
        <taxon>Vertebrata</taxon>
        <taxon>Euteleostomi</taxon>
        <taxon>Archelosauria</taxon>
        <taxon>Archosauria</taxon>
        <taxon>Dinosauria</taxon>
        <taxon>Saurischia</taxon>
        <taxon>Theropoda</taxon>
        <taxon>Coelurosauria</taxon>
        <taxon>Aves</taxon>
        <taxon>Neognathae</taxon>
        <taxon>Neoaves</taxon>
        <taxon>Telluraves</taxon>
        <taxon>Australaves</taxon>
        <taxon>Passeriformes</taxon>
        <taxon>Meliphagoidea</taxon>
        <taxon>Meliphagidae</taxon>
        <taxon>Grantiella</taxon>
    </lineage>
</organism>
<proteinExistence type="predicted"/>
<dbReference type="Gene3D" id="3.10.100.10">
    <property type="entry name" value="Mannose-Binding Protein A, subunit A"/>
    <property type="match status" value="1"/>
</dbReference>
<dbReference type="PROSITE" id="PS50041">
    <property type="entry name" value="C_TYPE_LECTIN_2"/>
    <property type="match status" value="1"/>
</dbReference>
<dbReference type="SUPFAM" id="SSF56436">
    <property type="entry name" value="C-type lectin-like"/>
    <property type="match status" value="1"/>
</dbReference>
<comment type="subcellular location">
    <subcellularLocation>
        <location evidence="1">Cell membrane</location>
        <topology evidence="1">Single-pass type II membrane protein</topology>
    </subcellularLocation>
</comment>
<dbReference type="PANTHER" id="PTHR45710:SF26">
    <property type="entry name" value="RH26557P"/>
    <property type="match status" value="1"/>
</dbReference>
<dbReference type="Pfam" id="PF00059">
    <property type="entry name" value="Lectin_C"/>
    <property type="match status" value="1"/>
</dbReference>
<evidence type="ECO:0000313" key="4">
    <source>
        <dbReference type="EMBL" id="NWV43500.1"/>
    </source>
</evidence>
<comment type="caution">
    <text evidence="4">The sequence shown here is derived from an EMBL/GenBank/DDBJ whole genome shotgun (WGS) entry which is preliminary data.</text>
</comment>
<dbReference type="InterPro" id="IPR050828">
    <property type="entry name" value="C-type_lectin/matrix_domain"/>
</dbReference>
<feature type="domain" description="C-type lectin" evidence="3">
    <location>
        <begin position="8"/>
        <end position="107"/>
    </location>
</feature>
<dbReference type="AlphaFoldDB" id="A0A7K6EWL3"/>
<accession>A0A7K6EWL3</accession>
<dbReference type="GO" id="GO:0030246">
    <property type="term" value="F:carbohydrate binding"/>
    <property type="evidence" value="ECO:0007669"/>
    <property type="project" value="UniProtKB-KW"/>
</dbReference>
<dbReference type="InterPro" id="IPR033992">
    <property type="entry name" value="NKR-like_CTLD"/>
</dbReference>
<dbReference type="InterPro" id="IPR001304">
    <property type="entry name" value="C-type_lectin-like"/>
</dbReference>
<keyword evidence="5" id="KW-1185">Reference proteome</keyword>